<dbReference type="Proteomes" id="UP000331127">
    <property type="component" value="Unassembled WGS sequence"/>
</dbReference>
<dbReference type="CDD" id="cd00531">
    <property type="entry name" value="NTF2_like"/>
    <property type="match status" value="1"/>
</dbReference>
<gene>
    <name evidence="2" type="ORF">Amac_022890</name>
</gene>
<evidence type="ECO:0000313" key="3">
    <source>
        <dbReference type="Proteomes" id="UP000331127"/>
    </source>
</evidence>
<accession>A0A5M3WPR3</accession>
<feature type="domain" description="SnoaL-like" evidence="1">
    <location>
        <begin position="4"/>
        <end position="119"/>
    </location>
</feature>
<name>A0A5M3WPR3_9ACTN</name>
<dbReference type="InterPro" id="IPR037401">
    <property type="entry name" value="SnoaL-like"/>
</dbReference>
<dbReference type="SUPFAM" id="SSF54427">
    <property type="entry name" value="NTF2-like"/>
    <property type="match status" value="1"/>
</dbReference>
<dbReference type="InterPro" id="IPR032710">
    <property type="entry name" value="NTF2-like_dom_sf"/>
</dbReference>
<keyword evidence="3" id="KW-1185">Reference proteome</keyword>
<reference evidence="2 3" key="1">
    <citation type="submission" date="2019-10" db="EMBL/GenBank/DDBJ databases">
        <title>Whole genome shotgun sequence of Acrocarpospora macrocephala NBRC 16266.</title>
        <authorList>
            <person name="Ichikawa N."/>
            <person name="Kimura A."/>
            <person name="Kitahashi Y."/>
            <person name="Komaki H."/>
            <person name="Oguchi A."/>
        </authorList>
    </citation>
    <scope>NUCLEOTIDE SEQUENCE [LARGE SCALE GENOMIC DNA]</scope>
    <source>
        <strain evidence="2 3">NBRC 16266</strain>
    </source>
</reference>
<dbReference type="Pfam" id="PF13577">
    <property type="entry name" value="SnoaL_4"/>
    <property type="match status" value="1"/>
</dbReference>
<dbReference type="EMBL" id="BLAE01000011">
    <property type="protein sequence ID" value="GES08693.1"/>
    <property type="molecule type" value="Genomic_DNA"/>
</dbReference>
<proteinExistence type="predicted"/>
<sequence>MSPEDVGNIRQTLALFAHVFDNKEVADLGLVFTEDAVIELTRGAGRTIEGLAAIGELAVGLGADAPDHHTLDTHVSVDADGTVRARSRYLAILPDGSVHNGDYLDVLERTPGGWRIGRRVSVPRYPRAAENTG</sequence>
<dbReference type="Gene3D" id="3.10.450.50">
    <property type="match status" value="1"/>
</dbReference>
<evidence type="ECO:0000313" key="2">
    <source>
        <dbReference type="EMBL" id="GES08693.1"/>
    </source>
</evidence>
<dbReference type="AlphaFoldDB" id="A0A5M3WPR3"/>
<organism evidence="2 3">
    <name type="scientific">Acrocarpospora macrocephala</name>
    <dbReference type="NCBI Taxonomy" id="150177"/>
    <lineage>
        <taxon>Bacteria</taxon>
        <taxon>Bacillati</taxon>
        <taxon>Actinomycetota</taxon>
        <taxon>Actinomycetes</taxon>
        <taxon>Streptosporangiales</taxon>
        <taxon>Streptosporangiaceae</taxon>
        <taxon>Acrocarpospora</taxon>
    </lineage>
</organism>
<evidence type="ECO:0000259" key="1">
    <source>
        <dbReference type="Pfam" id="PF13577"/>
    </source>
</evidence>
<comment type="caution">
    <text evidence="2">The sequence shown here is derived from an EMBL/GenBank/DDBJ whole genome shotgun (WGS) entry which is preliminary data.</text>
</comment>
<protein>
    <recommendedName>
        <fullName evidence="1">SnoaL-like domain-containing protein</fullName>
    </recommendedName>
</protein>